<feature type="region of interest" description="Disordered" evidence="5">
    <location>
        <begin position="1"/>
        <end position="33"/>
    </location>
</feature>
<evidence type="ECO:0000256" key="1">
    <source>
        <dbReference type="ARBA" id="ARBA00022475"/>
    </source>
</evidence>
<protein>
    <submittedName>
        <fullName evidence="8">DUF1049 domain-containing protein</fullName>
    </submittedName>
</protein>
<keyword evidence="4 6" id="KW-0472">Membrane</keyword>
<evidence type="ECO:0000256" key="5">
    <source>
        <dbReference type="SAM" id="MobiDB-lite"/>
    </source>
</evidence>
<feature type="domain" description="Lipopolysaccharide assembly protein A" evidence="7">
    <location>
        <begin position="61"/>
        <end position="111"/>
    </location>
</feature>
<gene>
    <name evidence="8" type="ORF">JHE00_02775</name>
</gene>
<feature type="transmembrane region" description="Helical" evidence="6">
    <location>
        <begin position="80"/>
        <end position="103"/>
    </location>
</feature>
<accession>A0A934V350</accession>
<evidence type="ECO:0000256" key="3">
    <source>
        <dbReference type="ARBA" id="ARBA00022989"/>
    </source>
</evidence>
<dbReference type="Pfam" id="PF06305">
    <property type="entry name" value="LapA_dom"/>
    <property type="match status" value="1"/>
</dbReference>
<dbReference type="GO" id="GO:0005886">
    <property type="term" value="C:plasma membrane"/>
    <property type="evidence" value="ECO:0007669"/>
    <property type="project" value="InterPro"/>
</dbReference>
<evidence type="ECO:0000259" key="7">
    <source>
        <dbReference type="Pfam" id="PF06305"/>
    </source>
</evidence>
<dbReference type="Proteomes" id="UP000635245">
    <property type="component" value="Unassembled WGS sequence"/>
</dbReference>
<evidence type="ECO:0000256" key="6">
    <source>
        <dbReference type="SAM" id="Phobius"/>
    </source>
</evidence>
<comment type="caution">
    <text evidence="8">The sequence shown here is derived from an EMBL/GenBank/DDBJ whole genome shotgun (WGS) entry which is preliminary data.</text>
</comment>
<organism evidence="8 9">
    <name type="scientific">Prauserella cavernicola</name>
    <dbReference type="NCBI Taxonomy" id="2800127"/>
    <lineage>
        <taxon>Bacteria</taxon>
        <taxon>Bacillati</taxon>
        <taxon>Actinomycetota</taxon>
        <taxon>Actinomycetes</taxon>
        <taxon>Pseudonocardiales</taxon>
        <taxon>Pseudonocardiaceae</taxon>
        <taxon>Prauserella</taxon>
    </lineage>
</organism>
<dbReference type="EMBL" id="JAENJH010000001">
    <property type="protein sequence ID" value="MBK1783234.1"/>
    <property type="molecule type" value="Genomic_DNA"/>
</dbReference>
<evidence type="ECO:0000313" key="8">
    <source>
        <dbReference type="EMBL" id="MBK1783234.1"/>
    </source>
</evidence>
<reference evidence="8" key="1">
    <citation type="submission" date="2020-12" db="EMBL/GenBank/DDBJ databases">
        <title>Prauserella sp. ASG 168, a novel actinomycete isolated from cave rock.</title>
        <authorList>
            <person name="Suriyachadkun C."/>
        </authorList>
    </citation>
    <scope>NUCLEOTIDE SEQUENCE</scope>
    <source>
        <strain evidence="8">ASG 168</strain>
    </source>
</reference>
<keyword evidence="3 6" id="KW-1133">Transmembrane helix</keyword>
<feature type="compositionally biased region" description="Low complexity" evidence="5">
    <location>
        <begin position="16"/>
        <end position="33"/>
    </location>
</feature>
<dbReference type="PANTHER" id="PTHR41335">
    <property type="entry name" value="MEMBRANE PROTEIN-RELATED"/>
    <property type="match status" value="1"/>
</dbReference>
<keyword evidence="1" id="KW-1003">Cell membrane</keyword>
<dbReference type="AlphaFoldDB" id="A0A934V350"/>
<dbReference type="PANTHER" id="PTHR41335:SF1">
    <property type="entry name" value="MEMBRANE PROTEIN"/>
    <property type="match status" value="1"/>
</dbReference>
<keyword evidence="2 6" id="KW-0812">Transmembrane</keyword>
<evidence type="ECO:0000256" key="2">
    <source>
        <dbReference type="ARBA" id="ARBA00022692"/>
    </source>
</evidence>
<evidence type="ECO:0000256" key="4">
    <source>
        <dbReference type="ARBA" id="ARBA00023136"/>
    </source>
</evidence>
<feature type="transmembrane region" description="Helical" evidence="6">
    <location>
        <begin position="40"/>
        <end position="60"/>
    </location>
</feature>
<proteinExistence type="predicted"/>
<sequence length="119" mass="12400">MGGKGTPTPAASSEQPTGRPSGRPSGRPPGRGVPRTRISAAWVAVIVGVLLLVVLLIFILQNQDSVTVHFLGTSSTLPLAVALLLSVVGGAVLVAVLGVARILQLRRRVRKTGTRRHKA</sequence>
<name>A0A934V350_9PSEU</name>
<evidence type="ECO:0000313" key="9">
    <source>
        <dbReference type="Proteomes" id="UP000635245"/>
    </source>
</evidence>
<dbReference type="InterPro" id="IPR010445">
    <property type="entry name" value="LapA_dom"/>
</dbReference>
<keyword evidence="9" id="KW-1185">Reference proteome</keyword>